<name>A0AAF0T1I4_9EURY</name>
<sequence>MIPESPTVYLDIPRADDSAICEYIREKGFHETYANEEWYPESEVVFPIEEAGRELVEGVKSRIAEGKPAAVYRPDGTYVEDLEAAHGMVKNSTHVWYAFYDHVDNHWLTRWNNGGLILFTEDAGQCKEYTRNDDGTLFDDDGRFPLHSPATMDPFPFDSVAGDYLYSKFHHLPYREVVDQSGELIGYELRPGEDGDGRVSDLHDDLTYGAVFHAGDAHYQIYRHSQGVASEPGDVVKPEEEIVEAA</sequence>
<dbReference type="GeneID" id="39864320"/>
<keyword evidence="2" id="KW-1185">Reference proteome</keyword>
<reference evidence="1 2" key="1">
    <citation type="submission" date="2022-07" db="EMBL/GenBank/DDBJ databases">
        <title>Two temperate virus in Haloterrigena jeotgali A29.</title>
        <authorList>
            <person name="Deng X."/>
        </authorList>
    </citation>
    <scope>NUCLEOTIDE SEQUENCE [LARGE SCALE GENOMIC DNA]</scope>
    <source>
        <strain evidence="1 2">A29</strain>
    </source>
</reference>
<dbReference type="Proteomes" id="UP001224926">
    <property type="component" value="Chromosome"/>
</dbReference>
<protein>
    <submittedName>
        <fullName evidence="1">Uncharacterized protein</fullName>
    </submittedName>
</protein>
<evidence type="ECO:0000313" key="2">
    <source>
        <dbReference type="Proteomes" id="UP001224926"/>
    </source>
</evidence>
<organism evidence="1 2">
    <name type="scientific">Natrinema thermotolerans</name>
    <dbReference type="NCBI Taxonomy" id="121872"/>
    <lineage>
        <taxon>Archaea</taxon>
        <taxon>Methanobacteriati</taxon>
        <taxon>Methanobacteriota</taxon>
        <taxon>Stenosarchaea group</taxon>
        <taxon>Halobacteria</taxon>
        <taxon>Halobacteriales</taxon>
        <taxon>Natrialbaceae</taxon>
        <taxon>Natrinema</taxon>
    </lineage>
</organism>
<dbReference type="AlphaFoldDB" id="A0AAF0T1I4"/>
<dbReference type="EMBL" id="CP101873">
    <property type="protein sequence ID" value="WMT07232.1"/>
    <property type="molecule type" value="Genomic_DNA"/>
</dbReference>
<gene>
    <name evidence="1" type="ORF">NP511_17815</name>
</gene>
<proteinExistence type="predicted"/>
<accession>A0AAF0T1I4</accession>
<evidence type="ECO:0000313" key="1">
    <source>
        <dbReference type="EMBL" id="WMT07232.1"/>
    </source>
</evidence>
<dbReference type="RefSeq" id="WP_136396902.1">
    <property type="nucleotide sequence ID" value="NZ_CP101873.1"/>
</dbReference>